<dbReference type="AlphaFoldDB" id="A0A1M4Z0T6"/>
<feature type="transmembrane region" description="Helical" evidence="1">
    <location>
        <begin position="179"/>
        <end position="198"/>
    </location>
</feature>
<accession>A0A1M4Z0T6</accession>
<feature type="transmembrane region" description="Helical" evidence="1">
    <location>
        <begin position="97"/>
        <end position="128"/>
    </location>
</feature>
<name>A0A1M4Z0T6_9BACE</name>
<dbReference type="Proteomes" id="UP000184509">
    <property type="component" value="Unassembled WGS sequence"/>
</dbReference>
<feature type="transmembrane region" description="Helical" evidence="1">
    <location>
        <begin position="12"/>
        <end position="34"/>
    </location>
</feature>
<feature type="transmembrane region" description="Helical" evidence="1">
    <location>
        <begin position="310"/>
        <end position="329"/>
    </location>
</feature>
<feature type="transmembrane region" description="Helical" evidence="1">
    <location>
        <begin position="54"/>
        <end position="77"/>
    </location>
</feature>
<gene>
    <name evidence="2" type="ORF">SAMN05444405_105139</name>
</gene>
<sequence>MIRKSIQHRITTGKITLPVVMLLSVMIWLGVYFIKPVAVFSHSSSPVWQMLEPFFLGKSISLLINFVFYAFISYLLIELNNTFGIIRLRASIQTSFYLIVIAACPELYPLHVGTASTLFMVISIYFLFKSYQQANPSGNVFYSWMFLGLSGLILPQLLYLAPFYLIAAYNFQSLNPRSFFAGLLGIMFPFWFLAGYAFTFNHLEMIYHPFQTLITFEPVNLLVLKGWQMATISYIILLFIVGVANSLINGWQDKIRTRAYLNFFSLIGTCLLVLLILQPQHFVTVFPLLLVCFSFLAGHFFALTKSRSSNIFFIVSLIGLATLLIYNLWML</sequence>
<dbReference type="RefSeq" id="WP_073400326.1">
    <property type="nucleotide sequence ID" value="NZ_FQTV01000005.1"/>
</dbReference>
<feature type="transmembrane region" description="Helical" evidence="1">
    <location>
        <begin position="227"/>
        <end position="248"/>
    </location>
</feature>
<evidence type="ECO:0000313" key="3">
    <source>
        <dbReference type="Proteomes" id="UP000184509"/>
    </source>
</evidence>
<evidence type="ECO:0008006" key="4">
    <source>
        <dbReference type="Google" id="ProtNLM"/>
    </source>
</evidence>
<feature type="transmembrane region" description="Helical" evidence="1">
    <location>
        <begin position="283"/>
        <end position="303"/>
    </location>
</feature>
<reference evidence="2 3" key="1">
    <citation type="submission" date="2016-11" db="EMBL/GenBank/DDBJ databases">
        <authorList>
            <person name="Jaros S."/>
            <person name="Januszkiewicz K."/>
            <person name="Wedrychowicz H."/>
        </authorList>
    </citation>
    <scope>NUCLEOTIDE SEQUENCE [LARGE SCALE GENOMIC DNA]</scope>
    <source>
        <strain evidence="2 3">DSM 26991</strain>
    </source>
</reference>
<organism evidence="2 3">
    <name type="scientific">Bacteroides luti</name>
    <dbReference type="NCBI Taxonomy" id="1297750"/>
    <lineage>
        <taxon>Bacteria</taxon>
        <taxon>Pseudomonadati</taxon>
        <taxon>Bacteroidota</taxon>
        <taxon>Bacteroidia</taxon>
        <taxon>Bacteroidales</taxon>
        <taxon>Bacteroidaceae</taxon>
        <taxon>Bacteroides</taxon>
    </lineage>
</organism>
<keyword evidence="1" id="KW-1133">Transmembrane helix</keyword>
<dbReference type="OrthoDB" id="1045030at2"/>
<feature type="transmembrane region" description="Helical" evidence="1">
    <location>
        <begin position="260"/>
        <end position="277"/>
    </location>
</feature>
<keyword evidence="1" id="KW-0472">Membrane</keyword>
<evidence type="ECO:0000313" key="2">
    <source>
        <dbReference type="EMBL" id="SHF11671.1"/>
    </source>
</evidence>
<feature type="transmembrane region" description="Helical" evidence="1">
    <location>
        <begin position="140"/>
        <end position="167"/>
    </location>
</feature>
<keyword evidence="3" id="KW-1185">Reference proteome</keyword>
<proteinExistence type="predicted"/>
<evidence type="ECO:0000256" key="1">
    <source>
        <dbReference type="SAM" id="Phobius"/>
    </source>
</evidence>
<keyword evidence="1" id="KW-0812">Transmembrane</keyword>
<dbReference type="STRING" id="1297750.SAMN05444405_105139"/>
<protein>
    <recommendedName>
        <fullName evidence="4">Transmembrane protein</fullName>
    </recommendedName>
</protein>
<dbReference type="EMBL" id="FQTV01000005">
    <property type="protein sequence ID" value="SHF11671.1"/>
    <property type="molecule type" value="Genomic_DNA"/>
</dbReference>